<gene>
    <name evidence="2" type="ORF">SAMN02745245_01365</name>
</gene>
<dbReference type="PANTHER" id="PTHR13887">
    <property type="entry name" value="GLUTATHIONE S-TRANSFERASE KAPPA"/>
    <property type="match status" value="1"/>
</dbReference>
<accession>A0A1M5T2W1</accession>
<feature type="domain" description="DSBA-like thioredoxin" evidence="1">
    <location>
        <begin position="4"/>
        <end position="200"/>
    </location>
</feature>
<dbReference type="AlphaFoldDB" id="A0A1M5T2W1"/>
<dbReference type="InterPro" id="IPR001853">
    <property type="entry name" value="DSBA-like_thioredoxin_dom"/>
</dbReference>
<dbReference type="SUPFAM" id="SSF52833">
    <property type="entry name" value="Thioredoxin-like"/>
    <property type="match status" value="1"/>
</dbReference>
<dbReference type="STRING" id="1120995.SAMN02745245_01365"/>
<dbReference type="Proteomes" id="UP000184032">
    <property type="component" value="Unassembled WGS sequence"/>
</dbReference>
<keyword evidence="3" id="KW-1185">Reference proteome</keyword>
<dbReference type="OrthoDB" id="9799122at2"/>
<dbReference type="GO" id="GO:0016491">
    <property type="term" value="F:oxidoreductase activity"/>
    <property type="evidence" value="ECO:0007669"/>
    <property type="project" value="InterPro"/>
</dbReference>
<keyword evidence="2" id="KW-0413">Isomerase</keyword>
<sequence length="205" mass="23348">MNKLDLHIDFSCPFSYIGSEKLLQFIEKENLPEDIVRFRSFLLNPTKDNVNKVFLENMTKKFGTSNIAETKERYRGIIEAAKRVGLNYDLDTIIDVNSKNAHKGLQFAIEEGKQNDYVRKVFSLHFEKGGDFNDLDTLVEVIKSIGLDGEKFLSNLDRLNELVDKDLQLAADRGVNSVPTFYANGRILLQGTGSFEEFKQITDSL</sequence>
<dbReference type="Pfam" id="PF01323">
    <property type="entry name" value="DSBA"/>
    <property type="match status" value="1"/>
</dbReference>
<proteinExistence type="predicted"/>
<dbReference type="EMBL" id="FQXI01000009">
    <property type="protein sequence ID" value="SHH45085.1"/>
    <property type="molecule type" value="Genomic_DNA"/>
</dbReference>
<dbReference type="InterPro" id="IPR036249">
    <property type="entry name" value="Thioredoxin-like_sf"/>
</dbReference>
<dbReference type="RefSeq" id="WP_073184965.1">
    <property type="nucleotide sequence ID" value="NZ_FQXI01000009.1"/>
</dbReference>
<dbReference type="CDD" id="cd03024">
    <property type="entry name" value="DsbA_FrnE"/>
    <property type="match status" value="1"/>
</dbReference>
<evidence type="ECO:0000259" key="1">
    <source>
        <dbReference type="Pfam" id="PF01323"/>
    </source>
</evidence>
<organism evidence="2 3">
    <name type="scientific">Anaerosphaera aminiphila DSM 21120</name>
    <dbReference type="NCBI Taxonomy" id="1120995"/>
    <lineage>
        <taxon>Bacteria</taxon>
        <taxon>Bacillati</taxon>
        <taxon>Bacillota</taxon>
        <taxon>Tissierellia</taxon>
        <taxon>Tissierellales</taxon>
        <taxon>Peptoniphilaceae</taxon>
        <taxon>Anaerosphaera</taxon>
    </lineage>
</organism>
<dbReference type="GO" id="GO:0016853">
    <property type="term" value="F:isomerase activity"/>
    <property type="evidence" value="ECO:0007669"/>
    <property type="project" value="UniProtKB-KW"/>
</dbReference>
<protein>
    <submittedName>
        <fullName evidence="2">Predicted dithiol-disulfide isomerase, DsbA family</fullName>
    </submittedName>
</protein>
<name>A0A1M5T2W1_9FIRM</name>
<reference evidence="2 3" key="1">
    <citation type="submission" date="2016-11" db="EMBL/GenBank/DDBJ databases">
        <authorList>
            <person name="Jaros S."/>
            <person name="Januszkiewicz K."/>
            <person name="Wedrychowicz H."/>
        </authorList>
    </citation>
    <scope>NUCLEOTIDE SEQUENCE [LARGE SCALE GENOMIC DNA]</scope>
    <source>
        <strain evidence="2 3">DSM 21120</strain>
    </source>
</reference>
<evidence type="ECO:0000313" key="3">
    <source>
        <dbReference type="Proteomes" id="UP000184032"/>
    </source>
</evidence>
<dbReference type="Gene3D" id="3.40.30.10">
    <property type="entry name" value="Glutaredoxin"/>
    <property type="match status" value="1"/>
</dbReference>
<evidence type="ECO:0000313" key="2">
    <source>
        <dbReference type="EMBL" id="SHH45085.1"/>
    </source>
</evidence>
<dbReference type="PANTHER" id="PTHR13887:SF41">
    <property type="entry name" value="THIOREDOXIN SUPERFAMILY PROTEIN"/>
    <property type="match status" value="1"/>
</dbReference>